<evidence type="ECO:0000256" key="3">
    <source>
        <dbReference type="PROSITE-ProRule" id="PRU00023"/>
    </source>
</evidence>
<dbReference type="EMBL" id="BTGD01000016">
    <property type="protein sequence ID" value="GMM57731.1"/>
    <property type="molecule type" value="Genomic_DNA"/>
</dbReference>
<feature type="compositionally biased region" description="Polar residues" evidence="4">
    <location>
        <begin position="325"/>
        <end position="346"/>
    </location>
</feature>
<evidence type="ECO:0000313" key="5">
    <source>
        <dbReference type="EMBL" id="GMM57731.1"/>
    </source>
</evidence>
<dbReference type="Pfam" id="PF00023">
    <property type="entry name" value="Ank"/>
    <property type="match status" value="1"/>
</dbReference>
<keyword evidence="6" id="KW-1185">Reference proteome</keyword>
<dbReference type="InterPro" id="IPR002110">
    <property type="entry name" value="Ankyrin_rpt"/>
</dbReference>
<sequence>MLYDLSYRLRNAIISGNLLTVKRLLRRFPELLTNIDPENGWNSLHYASFHGRYLICVYLLQMGHDKHTYAKTFKGNTCVHLSLMNGHEQTTHLLLQHFPNFINERGERGRTPLHVACLEDYYQCLALLLSAGADLTLTDSNGDTAVHLCMEYGSVQCLRILLRDGKLINDDVKDRYNWRPSEVAVTFDFAKLYNRLRKDQKQTDASAKRMVMGPPSATLKTPVLETKAAFDTGPSPVLTMNSPYTSISLNSSLPPLPTISTSRKQTTTPLAKQSFTPLTSIPRKSSDSSSMSSMSPVSITASSQRSNSTSSSRIQELNNVIEQQASNQATSPRGHSNSVTSTQSHVINNNTIRNNKTILSNLGEEAQKHRLNFPTLNTHKDSNSKEPLSPTDHLSPSSRKKSSLLSIPFSRLRNSSSQSANSSTTGAGPHT</sequence>
<feature type="region of interest" description="Disordered" evidence="4">
    <location>
        <begin position="251"/>
        <end position="313"/>
    </location>
</feature>
<feature type="repeat" description="ANK" evidence="3">
    <location>
        <begin position="108"/>
        <end position="140"/>
    </location>
</feature>
<dbReference type="PROSITE" id="PS50297">
    <property type="entry name" value="ANK_REP_REGION"/>
    <property type="match status" value="2"/>
</dbReference>
<feature type="compositionally biased region" description="Low complexity" evidence="4">
    <location>
        <begin position="251"/>
        <end position="262"/>
    </location>
</feature>
<evidence type="ECO:0000256" key="1">
    <source>
        <dbReference type="ARBA" id="ARBA00022737"/>
    </source>
</evidence>
<dbReference type="SUPFAM" id="SSF48403">
    <property type="entry name" value="Ankyrin repeat"/>
    <property type="match status" value="1"/>
</dbReference>
<keyword evidence="2 3" id="KW-0040">ANK repeat</keyword>
<feature type="repeat" description="ANK" evidence="3">
    <location>
        <begin position="141"/>
        <end position="173"/>
    </location>
</feature>
<dbReference type="Gene3D" id="1.25.40.20">
    <property type="entry name" value="Ankyrin repeat-containing domain"/>
    <property type="match status" value="1"/>
</dbReference>
<organism evidence="5 6">
    <name type="scientific">Maudiozyma humilis</name>
    <name type="common">Sour dough yeast</name>
    <name type="synonym">Kazachstania humilis</name>
    <dbReference type="NCBI Taxonomy" id="51915"/>
    <lineage>
        <taxon>Eukaryota</taxon>
        <taxon>Fungi</taxon>
        <taxon>Dikarya</taxon>
        <taxon>Ascomycota</taxon>
        <taxon>Saccharomycotina</taxon>
        <taxon>Saccharomycetes</taxon>
        <taxon>Saccharomycetales</taxon>
        <taxon>Saccharomycetaceae</taxon>
        <taxon>Maudiozyma</taxon>
    </lineage>
</organism>
<gene>
    <name evidence="5" type="ORF">DAKH74_043470</name>
</gene>
<accession>A0AAV5S3W1</accession>
<dbReference type="SMART" id="SM00248">
    <property type="entry name" value="ANK"/>
    <property type="match status" value="4"/>
</dbReference>
<dbReference type="InterPro" id="IPR036770">
    <property type="entry name" value="Ankyrin_rpt-contain_sf"/>
</dbReference>
<feature type="region of interest" description="Disordered" evidence="4">
    <location>
        <begin position="325"/>
        <end position="352"/>
    </location>
</feature>
<dbReference type="PROSITE" id="PS50088">
    <property type="entry name" value="ANK_REPEAT"/>
    <property type="match status" value="2"/>
</dbReference>
<evidence type="ECO:0000256" key="2">
    <source>
        <dbReference type="ARBA" id="ARBA00023043"/>
    </source>
</evidence>
<dbReference type="Pfam" id="PF12796">
    <property type="entry name" value="Ank_2"/>
    <property type="match status" value="1"/>
</dbReference>
<evidence type="ECO:0000256" key="4">
    <source>
        <dbReference type="SAM" id="MobiDB-lite"/>
    </source>
</evidence>
<feature type="compositionally biased region" description="Polar residues" evidence="4">
    <location>
        <begin position="263"/>
        <end position="278"/>
    </location>
</feature>
<feature type="compositionally biased region" description="Low complexity" evidence="4">
    <location>
        <begin position="403"/>
        <end position="431"/>
    </location>
</feature>
<protein>
    <submittedName>
        <fullName evidence="5">Avo2 protein</fullName>
    </submittedName>
</protein>
<evidence type="ECO:0000313" key="6">
    <source>
        <dbReference type="Proteomes" id="UP001377567"/>
    </source>
</evidence>
<dbReference type="Proteomes" id="UP001377567">
    <property type="component" value="Unassembled WGS sequence"/>
</dbReference>
<dbReference type="PANTHER" id="PTHR24198">
    <property type="entry name" value="ANKYRIN REPEAT AND PROTEIN KINASE DOMAIN-CONTAINING PROTEIN"/>
    <property type="match status" value="1"/>
</dbReference>
<proteinExistence type="predicted"/>
<feature type="compositionally biased region" description="Low complexity" evidence="4">
    <location>
        <begin position="279"/>
        <end position="313"/>
    </location>
</feature>
<keyword evidence="1" id="KW-0677">Repeat</keyword>
<comment type="caution">
    <text evidence="5">The sequence shown here is derived from an EMBL/GenBank/DDBJ whole genome shotgun (WGS) entry which is preliminary data.</text>
</comment>
<dbReference type="AlphaFoldDB" id="A0AAV5S3W1"/>
<reference evidence="5 6" key="1">
    <citation type="journal article" date="2023" name="Elife">
        <title>Identification of key yeast species and microbe-microbe interactions impacting larval growth of Drosophila in the wild.</title>
        <authorList>
            <person name="Mure A."/>
            <person name="Sugiura Y."/>
            <person name="Maeda R."/>
            <person name="Honda K."/>
            <person name="Sakurai N."/>
            <person name="Takahashi Y."/>
            <person name="Watada M."/>
            <person name="Katoh T."/>
            <person name="Gotoh A."/>
            <person name="Gotoh Y."/>
            <person name="Taniguchi I."/>
            <person name="Nakamura K."/>
            <person name="Hayashi T."/>
            <person name="Katayama T."/>
            <person name="Uemura T."/>
            <person name="Hattori Y."/>
        </authorList>
    </citation>
    <scope>NUCLEOTIDE SEQUENCE [LARGE SCALE GENOMIC DNA]</scope>
    <source>
        <strain evidence="5 6">KH-74</strain>
    </source>
</reference>
<name>A0AAV5S3W1_MAUHU</name>
<feature type="region of interest" description="Disordered" evidence="4">
    <location>
        <begin position="375"/>
        <end position="431"/>
    </location>
</feature>
<dbReference type="PANTHER" id="PTHR24198:SF165">
    <property type="entry name" value="ANKYRIN REPEAT-CONTAINING PROTEIN-RELATED"/>
    <property type="match status" value="1"/>
</dbReference>